<dbReference type="InterPro" id="IPR000524">
    <property type="entry name" value="Tscrpt_reg_HTH_GntR"/>
</dbReference>
<protein>
    <submittedName>
        <fullName evidence="7">PLP-dependent aminotransferase family protein</fullName>
    </submittedName>
</protein>
<dbReference type="InterPro" id="IPR015422">
    <property type="entry name" value="PyrdxlP-dep_Trfase_small"/>
</dbReference>
<keyword evidence="8" id="KW-1185">Reference proteome</keyword>
<dbReference type="PROSITE" id="PS50949">
    <property type="entry name" value="HTH_GNTR"/>
    <property type="match status" value="1"/>
</dbReference>
<evidence type="ECO:0000313" key="7">
    <source>
        <dbReference type="EMBL" id="MCQ5341915.1"/>
    </source>
</evidence>
<keyword evidence="5" id="KW-0804">Transcription</keyword>
<dbReference type="Pfam" id="PF00392">
    <property type="entry name" value="GntR"/>
    <property type="match status" value="1"/>
</dbReference>
<organism evidence="7 8">
    <name type="scientific">Megasphaera massiliensis</name>
    <dbReference type="NCBI Taxonomy" id="1232428"/>
    <lineage>
        <taxon>Bacteria</taxon>
        <taxon>Bacillati</taxon>
        <taxon>Bacillota</taxon>
        <taxon>Negativicutes</taxon>
        <taxon>Veillonellales</taxon>
        <taxon>Veillonellaceae</taxon>
        <taxon>Megasphaera</taxon>
    </lineage>
</organism>
<dbReference type="Gene3D" id="3.90.1150.10">
    <property type="entry name" value="Aspartate Aminotransferase, domain 1"/>
    <property type="match status" value="1"/>
</dbReference>
<dbReference type="SMART" id="SM00345">
    <property type="entry name" value="HTH_GNTR"/>
    <property type="match status" value="1"/>
</dbReference>
<dbReference type="InterPro" id="IPR015421">
    <property type="entry name" value="PyrdxlP-dep_Trfase_major"/>
</dbReference>
<name>A0ABT1SRG8_9FIRM</name>
<comment type="similarity">
    <text evidence="1">In the C-terminal section; belongs to the class-I pyridoxal-phosphate-dependent aminotransferase family.</text>
</comment>
<dbReference type="EMBL" id="JANGEW010000003">
    <property type="protein sequence ID" value="MCQ5341915.1"/>
    <property type="molecule type" value="Genomic_DNA"/>
</dbReference>
<keyword evidence="2" id="KW-0663">Pyridoxal phosphate</keyword>
<dbReference type="PANTHER" id="PTHR46577:SF1">
    <property type="entry name" value="HTH-TYPE TRANSCRIPTIONAL REGULATORY PROTEIN GABR"/>
    <property type="match status" value="1"/>
</dbReference>
<feature type="domain" description="HTH gntR-type" evidence="6">
    <location>
        <begin position="25"/>
        <end position="93"/>
    </location>
</feature>
<dbReference type="Proteomes" id="UP001206692">
    <property type="component" value="Unassembled WGS sequence"/>
</dbReference>
<keyword evidence="4" id="KW-0238">DNA-binding</keyword>
<dbReference type="InterPro" id="IPR004839">
    <property type="entry name" value="Aminotransferase_I/II_large"/>
</dbReference>
<dbReference type="InterPro" id="IPR036388">
    <property type="entry name" value="WH-like_DNA-bd_sf"/>
</dbReference>
<evidence type="ECO:0000256" key="4">
    <source>
        <dbReference type="ARBA" id="ARBA00023125"/>
    </source>
</evidence>
<reference evidence="7 8" key="1">
    <citation type="submission" date="2022-06" db="EMBL/GenBank/DDBJ databases">
        <title>Isolation of gut microbiota from human fecal samples.</title>
        <authorList>
            <person name="Pamer E.G."/>
            <person name="Barat B."/>
            <person name="Waligurski E."/>
            <person name="Medina S."/>
            <person name="Paddock L."/>
            <person name="Mostad J."/>
        </authorList>
    </citation>
    <scope>NUCLEOTIDE SEQUENCE [LARGE SCALE GENOMIC DNA]</scope>
    <source>
        <strain evidence="7 8">DFI.1.1</strain>
    </source>
</reference>
<dbReference type="SUPFAM" id="SSF53383">
    <property type="entry name" value="PLP-dependent transferases"/>
    <property type="match status" value="1"/>
</dbReference>
<evidence type="ECO:0000313" key="8">
    <source>
        <dbReference type="Proteomes" id="UP001206692"/>
    </source>
</evidence>
<sequence length="462" mass="50823">MPVNSFETYPMSWRPSRRDIEGRLQPFYKALAAQLIEDIERGRILPGTKLPPQRELADFLDVNVSTVSKAFRYASNRGLLTSVVGRGTFVAYDAGTSLLAAPNRTPIIEMGSMMPERLAGDTVASLVAEMMSDNRRERFFQYAYGNDRFYQEAAQTLLGWAGVTVERPVLFSNGGQNALTAILAALFRPGDRIGVDPLVYPGFKSAAKLFGIRLVPVGQKDGEMSEDGLSYALKNHHIKGIYVTPDFQNPTTHTMSAAGRERLAAFSKQHDLLIIEDAIASLLTDHPAAPVKTLAPDQTVYLFSLSKTILPALRLAYVVPPKRLEETLSSALYTLNLSQSALLMELAARLIVSGKCESLMALRRQSLRERNELTDRILQGWPLAGGRDALCRWLTLPTQLTGQQFESLCRKGGVRLLGAEHFAVGTDVSVHGARLAIGAPNDMASLERGLHLIKAVLVPYRE</sequence>
<accession>A0ABT1SRG8</accession>
<gene>
    <name evidence="7" type="ORF">NE675_02525</name>
</gene>
<proteinExistence type="inferred from homology"/>
<dbReference type="CDD" id="cd00609">
    <property type="entry name" value="AAT_like"/>
    <property type="match status" value="1"/>
</dbReference>
<dbReference type="InterPro" id="IPR015424">
    <property type="entry name" value="PyrdxlP-dep_Trfase"/>
</dbReference>
<keyword evidence="3" id="KW-0805">Transcription regulation</keyword>
<keyword evidence="7" id="KW-0032">Aminotransferase</keyword>
<dbReference type="Gene3D" id="1.10.10.10">
    <property type="entry name" value="Winged helix-like DNA-binding domain superfamily/Winged helix DNA-binding domain"/>
    <property type="match status" value="1"/>
</dbReference>
<evidence type="ECO:0000259" key="6">
    <source>
        <dbReference type="PROSITE" id="PS50949"/>
    </source>
</evidence>
<dbReference type="RefSeq" id="WP_062411619.1">
    <property type="nucleotide sequence ID" value="NZ_JAJCIO010000003.1"/>
</dbReference>
<dbReference type="CDD" id="cd07377">
    <property type="entry name" value="WHTH_GntR"/>
    <property type="match status" value="1"/>
</dbReference>
<evidence type="ECO:0000256" key="3">
    <source>
        <dbReference type="ARBA" id="ARBA00023015"/>
    </source>
</evidence>
<dbReference type="Pfam" id="PF00155">
    <property type="entry name" value="Aminotran_1_2"/>
    <property type="match status" value="1"/>
</dbReference>
<dbReference type="GO" id="GO:0008483">
    <property type="term" value="F:transaminase activity"/>
    <property type="evidence" value="ECO:0007669"/>
    <property type="project" value="UniProtKB-KW"/>
</dbReference>
<dbReference type="InterPro" id="IPR051446">
    <property type="entry name" value="HTH_trans_reg/aminotransferase"/>
</dbReference>
<comment type="caution">
    <text evidence="7">The sequence shown here is derived from an EMBL/GenBank/DDBJ whole genome shotgun (WGS) entry which is preliminary data.</text>
</comment>
<evidence type="ECO:0000256" key="5">
    <source>
        <dbReference type="ARBA" id="ARBA00023163"/>
    </source>
</evidence>
<dbReference type="SUPFAM" id="SSF46785">
    <property type="entry name" value="Winged helix' DNA-binding domain"/>
    <property type="match status" value="1"/>
</dbReference>
<dbReference type="PANTHER" id="PTHR46577">
    <property type="entry name" value="HTH-TYPE TRANSCRIPTIONAL REGULATORY PROTEIN GABR"/>
    <property type="match status" value="1"/>
</dbReference>
<dbReference type="InterPro" id="IPR036390">
    <property type="entry name" value="WH_DNA-bd_sf"/>
</dbReference>
<evidence type="ECO:0000256" key="2">
    <source>
        <dbReference type="ARBA" id="ARBA00022898"/>
    </source>
</evidence>
<keyword evidence="7" id="KW-0808">Transferase</keyword>
<evidence type="ECO:0000256" key="1">
    <source>
        <dbReference type="ARBA" id="ARBA00005384"/>
    </source>
</evidence>
<dbReference type="Gene3D" id="3.40.640.10">
    <property type="entry name" value="Type I PLP-dependent aspartate aminotransferase-like (Major domain)"/>
    <property type="match status" value="1"/>
</dbReference>